<accession>A0A0E0CKY3</accession>
<name>A0A0E0CKY3_9ORYZ</name>
<feature type="compositionally biased region" description="Basic residues" evidence="1">
    <location>
        <begin position="1"/>
        <end position="24"/>
    </location>
</feature>
<dbReference type="Proteomes" id="UP000008021">
    <property type="component" value="Chromosome 2"/>
</dbReference>
<keyword evidence="3" id="KW-1185">Reference proteome</keyword>
<proteinExistence type="predicted"/>
<reference evidence="2" key="2">
    <citation type="submission" date="2018-05" db="EMBL/GenBank/DDBJ databases">
        <title>OmerRS3 (Oryza meridionalis Reference Sequence Version 3).</title>
        <authorList>
            <person name="Zhang J."/>
            <person name="Kudrna D."/>
            <person name="Lee S."/>
            <person name="Talag J."/>
            <person name="Welchert J."/>
            <person name="Wing R.A."/>
        </authorList>
    </citation>
    <scope>NUCLEOTIDE SEQUENCE [LARGE SCALE GENOMIC DNA]</scope>
    <source>
        <strain evidence="2">cv. OR44</strain>
    </source>
</reference>
<dbReference type="Gramene" id="OMERI02G17730.1">
    <property type="protein sequence ID" value="OMERI02G17730.1"/>
    <property type="gene ID" value="OMERI02G17730"/>
</dbReference>
<dbReference type="EnsemblPlants" id="OMERI02G17730.1">
    <property type="protein sequence ID" value="OMERI02G17730.1"/>
    <property type="gene ID" value="OMERI02G17730"/>
</dbReference>
<sequence length="93" mass="10849">MGRRRRRRRGRRRGGPPRASRCRRPSPSPAAVVDPAHLHLHPLLPHPPLAARRRGGSRRRPQAPRRARAQLSRRVHLLQRVVPGRWGWGWQRV</sequence>
<evidence type="ECO:0000313" key="3">
    <source>
        <dbReference type="Proteomes" id="UP000008021"/>
    </source>
</evidence>
<dbReference type="AlphaFoldDB" id="A0A0E0CKY3"/>
<feature type="compositionally biased region" description="Basic residues" evidence="1">
    <location>
        <begin position="51"/>
        <end position="70"/>
    </location>
</feature>
<evidence type="ECO:0000313" key="2">
    <source>
        <dbReference type="EnsemblPlants" id="OMERI02G17730.1"/>
    </source>
</evidence>
<organism evidence="2">
    <name type="scientific">Oryza meridionalis</name>
    <dbReference type="NCBI Taxonomy" id="40149"/>
    <lineage>
        <taxon>Eukaryota</taxon>
        <taxon>Viridiplantae</taxon>
        <taxon>Streptophyta</taxon>
        <taxon>Embryophyta</taxon>
        <taxon>Tracheophyta</taxon>
        <taxon>Spermatophyta</taxon>
        <taxon>Magnoliopsida</taxon>
        <taxon>Liliopsida</taxon>
        <taxon>Poales</taxon>
        <taxon>Poaceae</taxon>
        <taxon>BOP clade</taxon>
        <taxon>Oryzoideae</taxon>
        <taxon>Oryzeae</taxon>
        <taxon>Oryzinae</taxon>
        <taxon>Oryza</taxon>
    </lineage>
</organism>
<reference evidence="2" key="1">
    <citation type="submission" date="2015-04" db="UniProtKB">
        <authorList>
            <consortium name="EnsemblPlants"/>
        </authorList>
    </citation>
    <scope>IDENTIFICATION</scope>
</reference>
<feature type="region of interest" description="Disordered" evidence="1">
    <location>
        <begin position="1"/>
        <end position="70"/>
    </location>
</feature>
<evidence type="ECO:0000256" key="1">
    <source>
        <dbReference type="SAM" id="MobiDB-lite"/>
    </source>
</evidence>
<dbReference type="HOGENOM" id="CLU_2405908_0_0_1"/>
<protein>
    <submittedName>
        <fullName evidence="2">Uncharacterized protein</fullName>
    </submittedName>
</protein>